<evidence type="ECO:0000313" key="2">
    <source>
        <dbReference type="Proteomes" id="UP000308489"/>
    </source>
</evidence>
<dbReference type="Proteomes" id="UP000308489">
    <property type="component" value="Chromosome 1"/>
</dbReference>
<dbReference type="CDD" id="cd00385">
    <property type="entry name" value="Isoprenoid_Biosyn_C1"/>
    <property type="match status" value="1"/>
</dbReference>
<dbReference type="OrthoDB" id="146245at2"/>
<gene>
    <name evidence="1" type="ORF">NCTC503_00533</name>
</gene>
<name>A0A4U9R6S6_HATHI</name>
<dbReference type="PROSITE" id="PS00444">
    <property type="entry name" value="POLYPRENYL_SYNTHASE_2"/>
    <property type="match status" value="1"/>
</dbReference>
<dbReference type="EMBL" id="LR590481">
    <property type="protein sequence ID" value="VTQ84400.1"/>
    <property type="molecule type" value="Genomic_DNA"/>
</dbReference>
<proteinExistence type="predicted"/>
<evidence type="ECO:0000313" key="1">
    <source>
        <dbReference type="EMBL" id="VTQ84400.1"/>
    </source>
</evidence>
<organism evidence="1 2">
    <name type="scientific">Hathewaya histolytica</name>
    <name type="common">Clostridium histolyticum</name>
    <dbReference type="NCBI Taxonomy" id="1498"/>
    <lineage>
        <taxon>Bacteria</taxon>
        <taxon>Bacillati</taxon>
        <taxon>Bacillota</taxon>
        <taxon>Clostridia</taxon>
        <taxon>Eubacteriales</taxon>
        <taxon>Clostridiaceae</taxon>
        <taxon>Hathewaya</taxon>
    </lineage>
</organism>
<accession>A0A4U9R6S6</accession>
<dbReference type="RefSeq" id="WP_138209313.1">
    <property type="nucleotide sequence ID" value="NZ_CBCRUQ010000009.1"/>
</dbReference>
<dbReference type="AlphaFoldDB" id="A0A4U9R6S6"/>
<reference evidence="1 2" key="1">
    <citation type="submission" date="2019-05" db="EMBL/GenBank/DDBJ databases">
        <authorList>
            <consortium name="Pathogen Informatics"/>
        </authorList>
    </citation>
    <scope>NUCLEOTIDE SEQUENCE [LARGE SCALE GENOMIC DNA]</scope>
    <source>
        <strain evidence="1 2">NCTC503</strain>
    </source>
</reference>
<sequence>MGREALDILNIHKLTKHFYQKWMDTTVDFPMLNVITYEDKIKAEEETEKGLDNIFEFLGDFPKGENEKILWRIKFKKLAYDFSLRGYSKEHKKELEPYIDKFLKVMGEFTKSSKSFDSKLSYEEIWQAMRNVWALVLLQIIFDQEVGLTKGIFAYSLLYPYTDNYLDSSELSSKEKKEFNLLVKEKLEGKKVYPKDDISKKVVILLSKIEEQFERIKYDEVFKSLLAIQNAQEKSLHQQGEKNSLNEKELLDISIEKGGTSVLVDGYLVKGKLNVDEIYFLFSFGIALQIVDDIQDIEEDIRENHNTVVTKVGHRWNLDNLTKNLLGFTVDILKDLAKVNKDKNIIFENFVVKRAMHFVYFAITKNKKLYSSKFMNEFENYLPYTLKYMTNLNKNLNKKLKRTKRKLGDKRFKEVMEYIFSA</sequence>
<dbReference type="KEGG" id="hhw:NCTC503_00533"/>
<protein>
    <submittedName>
        <fullName evidence="1">Uncharacterized protein</fullName>
    </submittedName>
</protein>
<dbReference type="InterPro" id="IPR033749">
    <property type="entry name" value="Polyprenyl_synt_CS"/>
</dbReference>
<keyword evidence="2" id="KW-1185">Reference proteome</keyword>